<accession>A0A1L3NGT9</accession>
<dbReference type="SUPFAM" id="SSF50447">
    <property type="entry name" value="Translation proteins"/>
    <property type="match status" value="1"/>
</dbReference>
<name>A0A1L3NGT9_CLOSG</name>
<evidence type="ECO:0000313" key="1">
    <source>
        <dbReference type="EMBL" id="APH15318.1"/>
    </source>
</evidence>
<proteinExistence type="predicted"/>
<dbReference type="InterPro" id="IPR009000">
    <property type="entry name" value="Transl_B-barrel_sf"/>
</dbReference>
<reference evidence="1 2" key="1">
    <citation type="submission" date="2015-11" db="EMBL/GenBank/DDBJ databases">
        <authorList>
            <person name="Hill K.K."/>
            <person name="Shirey T.B."/>
            <person name="Raphael B."/>
            <person name="Daligault H.E."/>
            <person name="Davenport K.W."/>
            <person name="Bruce D.C."/>
            <person name="Foley B.T."/>
            <person name="Johnson S.L."/>
        </authorList>
    </citation>
    <scope>NUCLEOTIDE SEQUENCE [LARGE SCALE GENOMIC DNA]</scope>
    <source>
        <strain evidence="1 2">CDC_1632</strain>
    </source>
</reference>
<dbReference type="Proteomes" id="UP000182204">
    <property type="component" value="Chromosome"/>
</dbReference>
<dbReference type="Gene3D" id="2.40.30.10">
    <property type="entry name" value="Translation factors"/>
    <property type="match status" value="1"/>
</dbReference>
<protein>
    <submittedName>
        <fullName evidence="1">Putative tetracycline resistance domain protein</fullName>
    </submittedName>
</protein>
<dbReference type="PANTHER" id="PTHR43556:SF2">
    <property type="entry name" value="PEPTIDE CHAIN RELEASE FACTOR RF3"/>
    <property type="match status" value="1"/>
</dbReference>
<dbReference type="SUPFAM" id="SSF54980">
    <property type="entry name" value="EF-G C-terminal domain-like"/>
    <property type="match status" value="1"/>
</dbReference>
<dbReference type="GO" id="GO:0016150">
    <property type="term" value="F:translation release factor activity, codon nonspecific"/>
    <property type="evidence" value="ECO:0007669"/>
    <property type="project" value="TreeGrafter"/>
</dbReference>
<gene>
    <name evidence="1" type="ORF">NPD5_4178</name>
</gene>
<dbReference type="InterPro" id="IPR004548">
    <property type="entry name" value="PrfC"/>
</dbReference>
<dbReference type="EMBL" id="CP013243">
    <property type="protein sequence ID" value="APH15318.1"/>
    <property type="molecule type" value="Genomic_DNA"/>
</dbReference>
<organism evidence="1 2">
    <name type="scientific">Clostridium sporogenes</name>
    <dbReference type="NCBI Taxonomy" id="1509"/>
    <lineage>
        <taxon>Bacteria</taxon>
        <taxon>Bacillati</taxon>
        <taxon>Bacillota</taxon>
        <taxon>Clostridia</taxon>
        <taxon>Eubacteriales</taxon>
        <taxon>Clostridiaceae</taxon>
        <taxon>Clostridium</taxon>
    </lineage>
</organism>
<sequence>MKDEISLPNIEDDFCEKVNEIRIYNGDKYINVDKAEAGQIFAITGLNSANVGDGIGTLKDKATYNMVPTLKSKVIFDESLNVKDVLRYFKILEAEDTSLNIIWNEKFQEIQVYIMGIIQLEVLKNLMEERFHILRGV</sequence>
<dbReference type="GO" id="GO:0005829">
    <property type="term" value="C:cytosol"/>
    <property type="evidence" value="ECO:0007669"/>
    <property type="project" value="TreeGrafter"/>
</dbReference>
<dbReference type="InterPro" id="IPR035647">
    <property type="entry name" value="EFG_III/V"/>
</dbReference>
<dbReference type="GO" id="GO:0003924">
    <property type="term" value="F:GTPase activity"/>
    <property type="evidence" value="ECO:0007669"/>
    <property type="project" value="InterPro"/>
</dbReference>
<dbReference type="PANTHER" id="PTHR43556">
    <property type="entry name" value="PEPTIDE CHAIN RELEASE FACTOR RF3"/>
    <property type="match status" value="1"/>
</dbReference>
<evidence type="ECO:0000313" key="2">
    <source>
        <dbReference type="Proteomes" id="UP000182204"/>
    </source>
</evidence>
<dbReference type="AlphaFoldDB" id="A0A1L3NGT9"/>